<evidence type="ECO:0000256" key="1">
    <source>
        <dbReference type="ARBA" id="ARBA00001946"/>
    </source>
</evidence>
<keyword evidence="4" id="KW-0812">Transmembrane</keyword>
<name>E8LMA7_SUCHY</name>
<gene>
    <name evidence="6" type="ORF">HMPREF9444_01892</name>
</gene>
<dbReference type="PANTHER" id="PTHR45138:SF9">
    <property type="entry name" value="DIGUANYLATE CYCLASE DGCM-RELATED"/>
    <property type="match status" value="1"/>
</dbReference>
<dbReference type="SUPFAM" id="SSF55073">
    <property type="entry name" value="Nucleotide cyclase"/>
    <property type="match status" value="1"/>
</dbReference>
<dbReference type="EC" id="2.7.7.65" evidence="2"/>
<dbReference type="OrthoDB" id="9812260at2"/>
<dbReference type="InterPro" id="IPR050469">
    <property type="entry name" value="Diguanylate_Cyclase"/>
</dbReference>
<comment type="cofactor">
    <cofactor evidence="1">
        <name>Mg(2+)</name>
        <dbReference type="ChEBI" id="CHEBI:18420"/>
    </cofactor>
</comment>
<evidence type="ECO:0000256" key="2">
    <source>
        <dbReference type="ARBA" id="ARBA00012528"/>
    </source>
</evidence>
<keyword evidence="7" id="KW-1185">Reference proteome</keyword>
<dbReference type="Gene3D" id="3.30.70.270">
    <property type="match status" value="1"/>
</dbReference>
<dbReference type="GO" id="GO:0043709">
    <property type="term" value="P:cell adhesion involved in single-species biofilm formation"/>
    <property type="evidence" value="ECO:0007669"/>
    <property type="project" value="TreeGrafter"/>
</dbReference>
<evidence type="ECO:0000256" key="4">
    <source>
        <dbReference type="SAM" id="Phobius"/>
    </source>
</evidence>
<dbReference type="HOGENOM" id="CLU_527768_0_0_6"/>
<dbReference type="NCBIfam" id="TIGR00254">
    <property type="entry name" value="GGDEF"/>
    <property type="match status" value="1"/>
</dbReference>
<evidence type="ECO:0000256" key="3">
    <source>
        <dbReference type="ARBA" id="ARBA00034247"/>
    </source>
</evidence>
<dbReference type="InterPro" id="IPR029787">
    <property type="entry name" value="Nucleotide_cyclase"/>
</dbReference>
<proteinExistence type="predicted"/>
<keyword evidence="4" id="KW-0472">Membrane</keyword>
<dbReference type="AlphaFoldDB" id="E8LMA7"/>
<dbReference type="eggNOG" id="COG3706">
    <property type="taxonomic scope" value="Bacteria"/>
</dbReference>
<organism evidence="6 7">
    <name type="scientific">Succinatimonas hippei (strain DSM 22608 / JCM 16073 / KCTC 15190 / YIT 12066)</name>
    <dbReference type="NCBI Taxonomy" id="762983"/>
    <lineage>
        <taxon>Bacteria</taxon>
        <taxon>Pseudomonadati</taxon>
        <taxon>Pseudomonadota</taxon>
        <taxon>Gammaproteobacteria</taxon>
        <taxon>Aeromonadales</taxon>
        <taxon>Succinivibrionaceae</taxon>
        <taxon>Succinatimonas</taxon>
    </lineage>
</organism>
<keyword evidence="4" id="KW-1133">Transmembrane helix</keyword>
<accession>E8LMA7</accession>
<dbReference type="STRING" id="762983.HMPREF9444_01892"/>
<dbReference type="InterPro" id="IPR000160">
    <property type="entry name" value="GGDEF_dom"/>
</dbReference>
<protein>
    <recommendedName>
        <fullName evidence="2">diguanylate cyclase</fullName>
        <ecNumber evidence="2">2.7.7.65</ecNumber>
    </recommendedName>
</protein>
<dbReference type="GO" id="GO:1902201">
    <property type="term" value="P:negative regulation of bacterial-type flagellum-dependent cell motility"/>
    <property type="evidence" value="ECO:0007669"/>
    <property type="project" value="TreeGrafter"/>
</dbReference>
<dbReference type="Proteomes" id="UP000018458">
    <property type="component" value="Unassembled WGS sequence"/>
</dbReference>
<evidence type="ECO:0000313" key="6">
    <source>
        <dbReference type="EMBL" id="EFY06379.1"/>
    </source>
</evidence>
<dbReference type="InterPro" id="IPR043128">
    <property type="entry name" value="Rev_trsase/Diguanyl_cyclase"/>
</dbReference>
<dbReference type="GO" id="GO:0005886">
    <property type="term" value="C:plasma membrane"/>
    <property type="evidence" value="ECO:0007669"/>
    <property type="project" value="TreeGrafter"/>
</dbReference>
<feature type="transmembrane region" description="Helical" evidence="4">
    <location>
        <begin position="12"/>
        <end position="32"/>
    </location>
</feature>
<reference evidence="6 7" key="1">
    <citation type="submission" date="2011-01" db="EMBL/GenBank/DDBJ databases">
        <authorList>
            <person name="Weinstock G."/>
            <person name="Sodergren E."/>
            <person name="Clifton S."/>
            <person name="Fulton L."/>
            <person name="Fulton B."/>
            <person name="Courtney L."/>
            <person name="Fronick C."/>
            <person name="Harrison M."/>
            <person name="Strong C."/>
            <person name="Farmer C."/>
            <person name="Delahaunty K."/>
            <person name="Markovic C."/>
            <person name="Hall O."/>
            <person name="Minx P."/>
            <person name="Tomlinson C."/>
            <person name="Mitreva M."/>
            <person name="Hou S."/>
            <person name="Chen J."/>
            <person name="Wollam A."/>
            <person name="Pepin K.H."/>
            <person name="Johnson M."/>
            <person name="Bhonagiri V."/>
            <person name="Zhang X."/>
            <person name="Suruliraj S."/>
            <person name="Warren W."/>
            <person name="Chinwalla A."/>
            <person name="Mardis E.R."/>
            <person name="Wilson R.K."/>
        </authorList>
    </citation>
    <scope>NUCLEOTIDE SEQUENCE [LARGE SCALE GENOMIC DNA]</scope>
    <source>
        <strain evidence="7">DSM 22608 / JCM 16073 / KCTC 15190 / YIT 12066</strain>
    </source>
</reference>
<dbReference type="Pfam" id="PF00990">
    <property type="entry name" value="GGDEF"/>
    <property type="match status" value="1"/>
</dbReference>
<dbReference type="CDD" id="cd01949">
    <property type="entry name" value="GGDEF"/>
    <property type="match status" value="1"/>
</dbReference>
<dbReference type="EMBL" id="AEVO01000131">
    <property type="protein sequence ID" value="EFY06379.1"/>
    <property type="molecule type" value="Genomic_DNA"/>
</dbReference>
<dbReference type="GO" id="GO:0052621">
    <property type="term" value="F:diguanylate cyclase activity"/>
    <property type="evidence" value="ECO:0007669"/>
    <property type="project" value="UniProtKB-EC"/>
</dbReference>
<dbReference type="PANTHER" id="PTHR45138">
    <property type="entry name" value="REGULATORY COMPONENTS OF SENSORY TRANSDUCTION SYSTEM"/>
    <property type="match status" value="1"/>
</dbReference>
<evidence type="ECO:0000259" key="5">
    <source>
        <dbReference type="PROSITE" id="PS50887"/>
    </source>
</evidence>
<feature type="domain" description="GGDEF" evidence="5">
    <location>
        <begin position="376"/>
        <end position="512"/>
    </location>
</feature>
<dbReference type="SMART" id="SM00267">
    <property type="entry name" value="GGDEF"/>
    <property type="match status" value="1"/>
</dbReference>
<comment type="catalytic activity">
    <reaction evidence="3">
        <text>2 GTP = 3',3'-c-di-GMP + 2 diphosphate</text>
        <dbReference type="Rhea" id="RHEA:24898"/>
        <dbReference type="ChEBI" id="CHEBI:33019"/>
        <dbReference type="ChEBI" id="CHEBI:37565"/>
        <dbReference type="ChEBI" id="CHEBI:58805"/>
        <dbReference type="EC" id="2.7.7.65"/>
    </reaction>
</comment>
<evidence type="ECO:0000313" key="7">
    <source>
        <dbReference type="Proteomes" id="UP000018458"/>
    </source>
</evidence>
<feature type="transmembrane region" description="Helical" evidence="4">
    <location>
        <begin position="263"/>
        <end position="288"/>
    </location>
</feature>
<dbReference type="FunFam" id="3.30.70.270:FF:000001">
    <property type="entry name" value="Diguanylate cyclase domain protein"/>
    <property type="match status" value="1"/>
</dbReference>
<comment type="caution">
    <text evidence="6">The sequence shown here is derived from an EMBL/GenBank/DDBJ whole genome shotgun (WGS) entry which is preliminary data.</text>
</comment>
<dbReference type="PROSITE" id="PS50887">
    <property type="entry name" value="GGDEF"/>
    <property type="match status" value="1"/>
</dbReference>
<dbReference type="RefSeq" id="WP_009144045.1">
    <property type="nucleotide sequence ID" value="NZ_GL831058.1"/>
</dbReference>
<sequence>MLRKKKTLSIRFYTVLLLMPFLIAIFILVAFLRSNFNTIEQKSNYILEKTVPDVIATQNIQQKLQDLQRSIEIIRFSNDFTFADEAYNSSRLLNISSFYPYKDEIKTFKERIAKFYKDRMDFYALRRGLFIKVNKVNEIGNDVDFYQELRLMPMTLYERKNDELILKTFKANYKEIKRYCVQDEIDKEALSSCSVLLSAYEDLKVKIDKLYAKKELFEESYLQLNHDLKEFSILLSGKHNYSLVKDIFEIEDTVEEVQHMVRAAVIIAVIMVIAEIFLIHFLIISPIYKIAKEIREFRRTKLPPKKLMSWHIEEIQDICSLLNPLFKDVSEVYSESFELQKQNQDLKSLALLDDLTQLLNRRALNLLIREKPFARKNMAVCMLDIDYFKCLNDSMGHIEGDRVLHRIAIVLKEKVAGSDLIYRYGGEEFCIILFDVKQEDVLKIAKRLCKEIESLNLINKGICDKPVTISAGTSLIAKDDKSDTIIDLIHQADSALYRAKNSGRNCAVSYEEVLKL</sequence>